<dbReference type="EMBL" id="AVPL01000031">
    <property type="protein sequence ID" value="KGN40807.1"/>
    <property type="molecule type" value="Genomic_DNA"/>
</dbReference>
<sequence>MSRLIEFAGLAELHIDGDLQWEGEADLGWEVLDTSMFVAARPRQDGLVVYALELPQAILRFASALGSVRDVV</sequence>
<evidence type="ECO:0000313" key="1">
    <source>
        <dbReference type="EMBL" id="KGN40807.1"/>
    </source>
</evidence>
<keyword evidence="2" id="KW-1185">Reference proteome</keyword>
<evidence type="ECO:0000313" key="2">
    <source>
        <dbReference type="Proteomes" id="UP000030013"/>
    </source>
</evidence>
<name>A0A0A0JXL3_9MICO</name>
<dbReference type="AlphaFoldDB" id="A0A0A0JXL3"/>
<comment type="caution">
    <text evidence="1">The sequence shown here is derived from an EMBL/GenBank/DDBJ whole genome shotgun (WGS) entry which is preliminary data.</text>
</comment>
<proteinExistence type="predicted"/>
<dbReference type="Proteomes" id="UP000030013">
    <property type="component" value="Unassembled WGS sequence"/>
</dbReference>
<gene>
    <name evidence="1" type="ORF">N801_12255</name>
</gene>
<accession>A0A0A0JXL3</accession>
<organism evidence="1 2">
    <name type="scientific">Knoellia aerolata DSM 18566</name>
    <dbReference type="NCBI Taxonomy" id="1385519"/>
    <lineage>
        <taxon>Bacteria</taxon>
        <taxon>Bacillati</taxon>
        <taxon>Actinomycetota</taxon>
        <taxon>Actinomycetes</taxon>
        <taxon>Micrococcales</taxon>
        <taxon>Intrasporangiaceae</taxon>
        <taxon>Knoellia</taxon>
    </lineage>
</organism>
<reference evidence="1 2" key="1">
    <citation type="submission" date="2013-08" db="EMBL/GenBank/DDBJ databases">
        <title>The genome sequence of Knoellia aerolata.</title>
        <authorList>
            <person name="Zhu W."/>
            <person name="Wang G."/>
        </authorList>
    </citation>
    <scope>NUCLEOTIDE SEQUENCE [LARGE SCALE GENOMIC DNA]</scope>
    <source>
        <strain evidence="1 2">DSM 18566</strain>
    </source>
</reference>
<protein>
    <submittedName>
        <fullName evidence="1">Uncharacterized protein</fullName>
    </submittedName>
</protein>